<organism evidence="1 2">
    <name type="scientific">Paenibacillus vini</name>
    <dbReference type="NCBI Taxonomy" id="1476024"/>
    <lineage>
        <taxon>Bacteria</taxon>
        <taxon>Bacillati</taxon>
        <taxon>Bacillota</taxon>
        <taxon>Bacilli</taxon>
        <taxon>Bacillales</taxon>
        <taxon>Paenibacillaceae</taxon>
        <taxon>Paenibacillus</taxon>
    </lineage>
</organism>
<accession>A0ABQ4MBC0</accession>
<protein>
    <submittedName>
        <fullName evidence="1">Uncharacterized protein</fullName>
    </submittedName>
</protein>
<gene>
    <name evidence="1" type="ORF">J42TS3_23070</name>
</gene>
<dbReference type="EMBL" id="BOSL01000006">
    <property type="protein sequence ID" value="GIP53272.1"/>
    <property type="molecule type" value="Genomic_DNA"/>
</dbReference>
<dbReference type="Proteomes" id="UP000679992">
    <property type="component" value="Unassembled WGS sequence"/>
</dbReference>
<name>A0ABQ4MBC0_9BACL</name>
<reference evidence="1 2" key="1">
    <citation type="submission" date="2021-03" db="EMBL/GenBank/DDBJ databases">
        <title>Antimicrobial resistance genes in bacteria isolated from Japanese honey, and their potential for conferring macrolide and lincosamide resistance in the American foulbrood pathogen Paenibacillus larvae.</title>
        <authorList>
            <person name="Okamoto M."/>
            <person name="Kumagai M."/>
            <person name="Kanamori H."/>
            <person name="Takamatsu D."/>
        </authorList>
    </citation>
    <scope>NUCLEOTIDE SEQUENCE [LARGE SCALE GENOMIC DNA]</scope>
    <source>
        <strain evidence="1 2">J42TS3</strain>
    </source>
</reference>
<evidence type="ECO:0000313" key="1">
    <source>
        <dbReference type="EMBL" id="GIP53272.1"/>
    </source>
</evidence>
<proteinExistence type="predicted"/>
<comment type="caution">
    <text evidence="1">The sequence shown here is derived from an EMBL/GenBank/DDBJ whole genome shotgun (WGS) entry which is preliminary data.</text>
</comment>
<evidence type="ECO:0000313" key="2">
    <source>
        <dbReference type="Proteomes" id="UP000679992"/>
    </source>
</evidence>
<keyword evidence="2" id="KW-1185">Reference proteome</keyword>
<sequence>MKTIYESKVYKGTKQSSIYADIYYPGTQTPVIYDLSYRGRKRTLN</sequence>